<name>L0EVQ0_LIBCB</name>
<accession>L0EVQ0</accession>
<dbReference type="NCBIfam" id="NF009434">
    <property type="entry name" value="PRK12793.1"/>
    <property type="match status" value="1"/>
</dbReference>
<keyword evidence="1" id="KW-0969">Cilium</keyword>
<dbReference type="RefSeq" id="WP_015273360.1">
    <property type="nucleotide sequence ID" value="NC_019907.1"/>
</dbReference>
<keyword evidence="2" id="KW-1185">Reference proteome</keyword>
<keyword evidence="1" id="KW-0966">Cell projection</keyword>
<evidence type="ECO:0000313" key="1">
    <source>
        <dbReference type="EMBL" id="AGA64935.1"/>
    </source>
</evidence>
<dbReference type="AlphaFoldDB" id="L0EVQ0"/>
<dbReference type="GO" id="GO:0044781">
    <property type="term" value="P:bacterial-type flagellum organization"/>
    <property type="evidence" value="ECO:0007669"/>
    <property type="project" value="InterPro"/>
</dbReference>
<dbReference type="PATRIC" id="fig|1215343.11.peg.970"/>
<proteinExistence type="predicted"/>
<reference evidence="1 2" key="1">
    <citation type="journal article" date="2012" name="Stand. Genomic Sci.">
        <title>Complete genome sequence of Liberibacter crescens BT-1.</title>
        <authorList>
            <person name="Leonard M.T."/>
            <person name="Fagen J.R."/>
            <person name="Davis-Richardson A.G."/>
            <person name="Davis M.J."/>
            <person name="Triplett E.W."/>
        </authorList>
    </citation>
    <scope>NUCLEOTIDE SEQUENCE [LARGE SCALE GENOMIC DNA]</scope>
    <source>
        <strain evidence="1 2">BT-1</strain>
    </source>
</reference>
<dbReference type="Pfam" id="PF07309">
    <property type="entry name" value="FlaF"/>
    <property type="match status" value="1"/>
</dbReference>
<dbReference type="EMBL" id="CP003789">
    <property type="protein sequence ID" value="AGA64935.1"/>
    <property type="molecule type" value="Genomic_DNA"/>
</dbReference>
<dbReference type="KEGG" id="lcc:B488_09430"/>
<dbReference type="Proteomes" id="UP000010799">
    <property type="component" value="Chromosome"/>
</dbReference>
<dbReference type="InterPro" id="IPR010845">
    <property type="entry name" value="FlaF"/>
</dbReference>
<organism evidence="1 2">
    <name type="scientific">Liberibacter crescens (strain BT-1)</name>
    <dbReference type="NCBI Taxonomy" id="1215343"/>
    <lineage>
        <taxon>Bacteria</taxon>
        <taxon>Pseudomonadati</taxon>
        <taxon>Pseudomonadota</taxon>
        <taxon>Alphaproteobacteria</taxon>
        <taxon>Hyphomicrobiales</taxon>
        <taxon>Rhizobiaceae</taxon>
        <taxon>Liberibacter</taxon>
    </lineage>
</organism>
<sequence length="116" mass="13713">MYHSCYEENMQSSMVEARKRERLILDRSISLLSEARDCKGGVHNIIHEALFYTTRVWVFFIEDLQGDDNKLSEDLRAQLISIGFWILKECERIRRHESTDYQSIIDVISMVRDGLK</sequence>
<dbReference type="HOGENOM" id="CLU_141460_3_0_5"/>
<protein>
    <submittedName>
        <fullName evidence="1">Flagellin synthesis regulator protein</fullName>
    </submittedName>
</protein>
<evidence type="ECO:0000313" key="2">
    <source>
        <dbReference type="Proteomes" id="UP000010799"/>
    </source>
</evidence>
<keyword evidence="1" id="KW-0282">Flagellum</keyword>
<gene>
    <name evidence="1" type="ordered locus">B488_09430</name>
</gene>
<dbReference type="STRING" id="1215343.B488_09430"/>
<dbReference type="eggNOG" id="COG5442">
    <property type="taxonomic scope" value="Bacteria"/>
</dbReference>